<dbReference type="KEGG" id="nhu:H0264_02225"/>
<name>A0A7D6VCN8_9NOCA</name>
<dbReference type="RefSeq" id="WP_181582418.1">
    <property type="nucleotide sequence ID" value="NZ_CP059399.1"/>
</dbReference>
<proteinExistence type="predicted"/>
<dbReference type="AlphaFoldDB" id="A0A7D6VCN8"/>
<gene>
    <name evidence="1" type="ORF">H0264_02225</name>
</gene>
<evidence type="ECO:0000313" key="1">
    <source>
        <dbReference type="EMBL" id="QLY31222.1"/>
    </source>
</evidence>
<accession>A0A7D6VCN8</accession>
<organism evidence="1 2">
    <name type="scientific">Nocardia huaxiensis</name>
    <dbReference type="NCBI Taxonomy" id="2755382"/>
    <lineage>
        <taxon>Bacteria</taxon>
        <taxon>Bacillati</taxon>
        <taxon>Actinomycetota</taxon>
        <taxon>Actinomycetes</taxon>
        <taxon>Mycobacteriales</taxon>
        <taxon>Nocardiaceae</taxon>
        <taxon>Nocardia</taxon>
    </lineage>
</organism>
<evidence type="ECO:0000313" key="2">
    <source>
        <dbReference type="Proteomes" id="UP000515512"/>
    </source>
</evidence>
<protein>
    <submittedName>
        <fullName evidence="1">Uncharacterized protein</fullName>
    </submittedName>
</protein>
<dbReference type="Proteomes" id="UP000515512">
    <property type="component" value="Chromosome"/>
</dbReference>
<sequence>MSTESMNLATAPARTASAPVWVSPRTLLSTVMARVFAPVDMSPAAGIDGPLLSVWCNRLNR</sequence>
<keyword evidence="2" id="KW-1185">Reference proteome</keyword>
<reference evidence="1 2" key="1">
    <citation type="submission" date="2020-07" db="EMBL/GenBank/DDBJ databases">
        <authorList>
            <person name="Zhuang K."/>
            <person name="Ran Y."/>
        </authorList>
    </citation>
    <scope>NUCLEOTIDE SEQUENCE [LARGE SCALE GENOMIC DNA]</scope>
    <source>
        <strain evidence="1 2">WCH-YHL-001</strain>
    </source>
</reference>
<dbReference type="EMBL" id="CP059399">
    <property type="protein sequence ID" value="QLY31222.1"/>
    <property type="molecule type" value="Genomic_DNA"/>
</dbReference>